<dbReference type="GO" id="GO:0005886">
    <property type="term" value="C:plasma membrane"/>
    <property type="evidence" value="ECO:0007669"/>
    <property type="project" value="TreeGrafter"/>
</dbReference>
<feature type="transmembrane region" description="Helical" evidence="4">
    <location>
        <begin position="90"/>
        <end position="107"/>
    </location>
</feature>
<keyword evidence="2" id="KW-0129">CBS domain</keyword>
<feature type="transmembrane region" description="Helical" evidence="4">
    <location>
        <begin position="119"/>
        <end position="142"/>
    </location>
</feature>
<dbReference type="PANTHER" id="PTHR22777:SF17">
    <property type="entry name" value="UPF0053 PROTEIN SLL0260"/>
    <property type="match status" value="1"/>
</dbReference>
<dbReference type="Gene3D" id="3.10.580.10">
    <property type="entry name" value="CBS-domain"/>
    <property type="match status" value="1"/>
</dbReference>
<name>A0A1G1KRT7_9BACT</name>
<organism evidence="6 7">
    <name type="scientific">Candidatus Danuiimicrobium aquiferis</name>
    <dbReference type="NCBI Taxonomy" id="1801832"/>
    <lineage>
        <taxon>Bacteria</taxon>
        <taxon>Pseudomonadati</taxon>
        <taxon>Candidatus Omnitrophota</taxon>
        <taxon>Candidatus Danuiimicrobium</taxon>
    </lineage>
</organism>
<comment type="caution">
    <text evidence="6">The sequence shown here is derived from an EMBL/GenBank/DDBJ whole genome shotgun (WGS) entry which is preliminary data.</text>
</comment>
<gene>
    <name evidence="6" type="ORF">A3G33_11520</name>
</gene>
<dbReference type="PROSITE" id="PS51846">
    <property type="entry name" value="CNNM"/>
    <property type="match status" value="1"/>
</dbReference>
<keyword evidence="3 4" id="KW-0472">Membrane</keyword>
<evidence type="ECO:0000256" key="1">
    <source>
        <dbReference type="ARBA" id="ARBA00022737"/>
    </source>
</evidence>
<keyword evidence="1" id="KW-0677">Repeat</keyword>
<dbReference type="Gene3D" id="3.90.1280.20">
    <property type="match status" value="1"/>
</dbReference>
<dbReference type="SUPFAM" id="SSF54631">
    <property type="entry name" value="CBS-domain pair"/>
    <property type="match status" value="1"/>
</dbReference>
<protein>
    <recommendedName>
        <fullName evidence="5">CNNM transmembrane domain-containing protein</fullName>
    </recommendedName>
</protein>
<accession>A0A1G1KRT7</accession>
<keyword evidence="3 4" id="KW-1133">Transmembrane helix</keyword>
<dbReference type="Proteomes" id="UP000178187">
    <property type="component" value="Unassembled WGS sequence"/>
</dbReference>
<evidence type="ECO:0000313" key="7">
    <source>
        <dbReference type="Proteomes" id="UP000178187"/>
    </source>
</evidence>
<evidence type="ECO:0000256" key="2">
    <source>
        <dbReference type="ARBA" id="ARBA00023122"/>
    </source>
</evidence>
<dbReference type="InterPro" id="IPR046342">
    <property type="entry name" value="CBS_dom_sf"/>
</dbReference>
<evidence type="ECO:0000313" key="6">
    <source>
        <dbReference type="EMBL" id="OGW95618.1"/>
    </source>
</evidence>
<feature type="domain" description="CNNM transmembrane" evidence="5">
    <location>
        <begin position="1"/>
        <end position="184"/>
    </location>
</feature>
<proteinExistence type="predicted"/>
<dbReference type="AlphaFoldDB" id="A0A1G1KRT7"/>
<reference evidence="6 7" key="1">
    <citation type="journal article" date="2016" name="Nat. Commun.">
        <title>Thousands of microbial genomes shed light on interconnected biogeochemical processes in an aquifer system.</title>
        <authorList>
            <person name="Anantharaman K."/>
            <person name="Brown C.T."/>
            <person name="Hug L.A."/>
            <person name="Sharon I."/>
            <person name="Castelle C.J."/>
            <person name="Probst A.J."/>
            <person name="Thomas B.C."/>
            <person name="Singh A."/>
            <person name="Wilkins M.J."/>
            <person name="Karaoz U."/>
            <person name="Brodie E.L."/>
            <person name="Williams K.H."/>
            <person name="Hubbard S.S."/>
            <person name="Banfield J.F."/>
        </authorList>
    </citation>
    <scope>NUCLEOTIDE SEQUENCE [LARGE SCALE GENOMIC DNA]</scope>
</reference>
<keyword evidence="3 4" id="KW-0812">Transmembrane</keyword>
<evidence type="ECO:0000259" key="5">
    <source>
        <dbReference type="PROSITE" id="PS51846"/>
    </source>
</evidence>
<dbReference type="PANTHER" id="PTHR22777">
    <property type="entry name" value="HEMOLYSIN-RELATED"/>
    <property type="match status" value="1"/>
</dbReference>
<dbReference type="Pfam" id="PF01595">
    <property type="entry name" value="CNNM"/>
    <property type="match status" value="1"/>
</dbReference>
<evidence type="ECO:0000256" key="3">
    <source>
        <dbReference type="PROSITE-ProRule" id="PRU01193"/>
    </source>
</evidence>
<sequence>MIIILFLIGLSFALSVIFAGMEMAYLSCNKLKLRHLADEGNKNGILAMAFHREPKRFLTTVLIGNNLTHVSMTSLATYLLGEKMHITNEWVIVAIIAPFIIIFAETVPKDWFRQRADDFIYRLAPLMTVIDRLLGWISVVFIKIIDQLIGFTGSAFKPNPFVTREEFSYVVKESAKQGVLHQHEQKMIDTILNLRSNRVEEVMIPLSRFPQVPLTCKIKEVKKIAKDRKTKAILVYEEIPSIVVGIIYVFDILFESDGDLPLSQYLRAPLFIRHDTSSEKALYLLQSKHASYAIVINPSREVVGVANVENLVRV</sequence>
<evidence type="ECO:0000256" key="4">
    <source>
        <dbReference type="SAM" id="Phobius"/>
    </source>
</evidence>
<dbReference type="EMBL" id="MHFR01000060">
    <property type="protein sequence ID" value="OGW95618.1"/>
    <property type="molecule type" value="Genomic_DNA"/>
</dbReference>
<dbReference type="InterPro" id="IPR002550">
    <property type="entry name" value="CNNM"/>
</dbReference>